<dbReference type="Proteomes" id="UP000740883">
    <property type="component" value="Unassembled WGS sequence"/>
</dbReference>
<dbReference type="AlphaFoldDB" id="A0A9P6H0Y1"/>
<keyword evidence="2" id="KW-1185">Reference proteome</keyword>
<evidence type="ECO:0000313" key="1">
    <source>
        <dbReference type="EMBL" id="KAF9764971.1"/>
    </source>
</evidence>
<protein>
    <submittedName>
        <fullName evidence="1">Uncharacterized protein</fullName>
    </submittedName>
</protein>
<comment type="caution">
    <text evidence="1">The sequence shown here is derived from an EMBL/GenBank/DDBJ whole genome shotgun (WGS) entry which is preliminary data.</text>
</comment>
<reference evidence="1 2" key="1">
    <citation type="journal article" date="2020" name="Genome Biol. Evol.">
        <title>Comparative genomics of strictly vertically transmitted, feminizing microsporidia endosymbionts of amphipod crustaceans.</title>
        <authorList>
            <person name="Cormier A."/>
            <person name="Chebbi M.A."/>
            <person name="Giraud I."/>
            <person name="Wattier R."/>
            <person name="Teixeira M."/>
            <person name="Gilbert C."/>
            <person name="Rigaud T."/>
            <person name="Cordaux R."/>
        </authorList>
    </citation>
    <scope>NUCLEOTIDE SEQUENCE [LARGE SCALE GENOMIC DNA]</scope>
    <source>
        <strain evidence="1 2">Ou3-Ou53</strain>
    </source>
</reference>
<evidence type="ECO:0000313" key="2">
    <source>
        <dbReference type="Proteomes" id="UP000740883"/>
    </source>
</evidence>
<organism evidence="1 2">
    <name type="scientific">Nosema granulosis</name>
    <dbReference type="NCBI Taxonomy" id="83296"/>
    <lineage>
        <taxon>Eukaryota</taxon>
        <taxon>Fungi</taxon>
        <taxon>Fungi incertae sedis</taxon>
        <taxon>Microsporidia</taxon>
        <taxon>Nosematidae</taxon>
        <taxon>Nosema</taxon>
    </lineage>
</organism>
<dbReference type="EMBL" id="SBJO01000003">
    <property type="protein sequence ID" value="KAF9764971.1"/>
    <property type="molecule type" value="Genomic_DNA"/>
</dbReference>
<proteinExistence type="predicted"/>
<sequence>MVSKQVLDKNEVHIIPFNSKYYGPIEIEYCDLSADATTIRGVKVVKTNINLDVKIYNNQGEIKGSVYYWKIDSVCAEDKFQKGLRLIDEGLGFKERSRSILSYISRQ</sequence>
<dbReference type="OrthoDB" id="10374791at2759"/>
<name>A0A9P6H0Y1_9MICR</name>
<gene>
    <name evidence="1" type="ORF">NGRA_0110</name>
</gene>
<accession>A0A9P6H0Y1</accession>